<evidence type="ECO:0000256" key="1">
    <source>
        <dbReference type="ARBA" id="ARBA00006622"/>
    </source>
</evidence>
<feature type="binding site" evidence="6">
    <location>
        <position position="81"/>
    </location>
    <ligand>
        <name>Fe cation</name>
        <dbReference type="ChEBI" id="CHEBI:24875"/>
        <note>catalytic</note>
    </ligand>
</feature>
<evidence type="ECO:0000256" key="4">
    <source>
        <dbReference type="ARBA" id="ARBA00023002"/>
    </source>
</evidence>
<keyword evidence="4" id="KW-0560">Oxidoreductase</keyword>
<dbReference type="EMBL" id="VIVR01000001">
    <property type="protein sequence ID" value="TWE20544.1"/>
    <property type="molecule type" value="Genomic_DNA"/>
</dbReference>
<dbReference type="SUPFAM" id="SSF51182">
    <property type="entry name" value="RmlC-like cupins"/>
    <property type="match status" value="1"/>
</dbReference>
<dbReference type="AlphaFoldDB" id="A0A561EY53"/>
<gene>
    <name evidence="8" type="ORF">FB465_5698</name>
</gene>
<dbReference type="PANTHER" id="PTHR12918:SF1">
    <property type="entry name" value="CYSTEINE DIOXYGENASE TYPE 1"/>
    <property type="match status" value="1"/>
</dbReference>
<dbReference type="InterPro" id="IPR011051">
    <property type="entry name" value="RmlC_Cupin_sf"/>
</dbReference>
<dbReference type="Pfam" id="PF05995">
    <property type="entry name" value="CDO_I"/>
    <property type="match status" value="1"/>
</dbReference>
<dbReference type="GO" id="GO:0016702">
    <property type="term" value="F:oxidoreductase activity, acting on single donors with incorporation of molecular oxygen, incorporation of two atoms of oxygen"/>
    <property type="evidence" value="ECO:0007669"/>
    <property type="project" value="InterPro"/>
</dbReference>
<feature type="binding site" evidence="6">
    <location>
        <position position="128"/>
    </location>
    <ligand>
        <name>Fe cation</name>
        <dbReference type="ChEBI" id="CHEBI:24875"/>
        <note>catalytic</note>
    </ligand>
</feature>
<protein>
    <submittedName>
        <fullName evidence="8">Cysteine dioxygenase type I</fullName>
    </submittedName>
</protein>
<name>A0A561EY53_9ACTN</name>
<evidence type="ECO:0000313" key="8">
    <source>
        <dbReference type="EMBL" id="TWE20544.1"/>
    </source>
</evidence>
<dbReference type="GO" id="GO:0008198">
    <property type="term" value="F:ferrous iron binding"/>
    <property type="evidence" value="ECO:0007669"/>
    <property type="project" value="TreeGrafter"/>
</dbReference>
<dbReference type="PANTHER" id="PTHR12918">
    <property type="entry name" value="CYSTEINE DIOXYGENASE"/>
    <property type="match status" value="1"/>
</dbReference>
<dbReference type="InterPro" id="IPR014710">
    <property type="entry name" value="RmlC-like_jellyroll"/>
</dbReference>
<evidence type="ECO:0000256" key="6">
    <source>
        <dbReference type="PIRSR" id="PIRSR610300-51"/>
    </source>
</evidence>
<feature type="region of interest" description="Disordered" evidence="7">
    <location>
        <begin position="1"/>
        <end position="24"/>
    </location>
</feature>
<accession>A0A561EY53</accession>
<dbReference type="OrthoDB" id="4217976at2"/>
<evidence type="ECO:0000256" key="5">
    <source>
        <dbReference type="ARBA" id="ARBA00023004"/>
    </source>
</evidence>
<evidence type="ECO:0000256" key="7">
    <source>
        <dbReference type="SAM" id="MobiDB-lite"/>
    </source>
</evidence>
<comment type="similarity">
    <text evidence="1">Belongs to the cysteine dioxygenase family.</text>
</comment>
<evidence type="ECO:0000256" key="3">
    <source>
        <dbReference type="ARBA" id="ARBA00022964"/>
    </source>
</evidence>
<organism evidence="8 9">
    <name type="scientific">Kitasatospora atroaurantiaca</name>
    <dbReference type="NCBI Taxonomy" id="285545"/>
    <lineage>
        <taxon>Bacteria</taxon>
        <taxon>Bacillati</taxon>
        <taxon>Actinomycetota</taxon>
        <taxon>Actinomycetes</taxon>
        <taxon>Kitasatosporales</taxon>
        <taxon>Streptomycetaceae</taxon>
        <taxon>Kitasatospora</taxon>
    </lineage>
</organism>
<keyword evidence="9" id="KW-1185">Reference proteome</keyword>
<feature type="binding site" evidence="6">
    <location>
        <position position="83"/>
    </location>
    <ligand>
        <name>Fe cation</name>
        <dbReference type="ChEBI" id="CHEBI:24875"/>
        <note>catalytic</note>
    </ligand>
</feature>
<dbReference type="CDD" id="cd10548">
    <property type="entry name" value="cupin_CDO"/>
    <property type="match status" value="1"/>
</dbReference>
<sequence length="172" mass="18833">MSLDLAPDRIGILPTPQPTPAPAPLSPNALRKIVRELAEQPDQWLHRVRLASDRWYERLALTDDHEVWLISWLPGQSTGFHDHGGSRGAFAVALGEVEELSLGGAEQGLLIRRVPAGSARAFGPEYLHDVRNTAPGPAVTIHAYSPPLSEISRYELRAGGLVRTAQEGPEQW</sequence>
<proteinExistence type="inferred from homology"/>
<feature type="compositionally biased region" description="Pro residues" evidence="7">
    <location>
        <begin position="15"/>
        <end position="24"/>
    </location>
</feature>
<evidence type="ECO:0000313" key="9">
    <source>
        <dbReference type="Proteomes" id="UP000318416"/>
    </source>
</evidence>
<dbReference type="Proteomes" id="UP000318416">
    <property type="component" value="Unassembled WGS sequence"/>
</dbReference>
<keyword evidence="5 6" id="KW-0408">Iron</keyword>
<dbReference type="InterPro" id="IPR010300">
    <property type="entry name" value="CDO_1"/>
</dbReference>
<evidence type="ECO:0000256" key="2">
    <source>
        <dbReference type="ARBA" id="ARBA00022723"/>
    </source>
</evidence>
<dbReference type="RefSeq" id="WP_145794963.1">
    <property type="nucleotide sequence ID" value="NZ_BAAABR010000047.1"/>
</dbReference>
<comment type="caution">
    <text evidence="8">The sequence shown here is derived from an EMBL/GenBank/DDBJ whole genome shotgun (WGS) entry which is preliminary data.</text>
</comment>
<reference evidence="8 9" key="1">
    <citation type="submission" date="2019-06" db="EMBL/GenBank/DDBJ databases">
        <title>Sequencing the genomes of 1000 actinobacteria strains.</title>
        <authorList>
            <person name="Klenk H.-P."/>
        </authorList>
    </citation>
    <scope>NUCLEOTIDE SEQUENCE [LARGE SCALE GENOMIC DNA]</scope>
    <source>
        <strain evidence="8 9">DSM 41649</strain>
    </source>
</reference>
<keyword evidence="2 6" id="KW-0479">Metal-binding</keyword>
<dbReference type="Gene3D" id="2.60.120.10">
    <property type="entry name" value="Jelly Rolls"/>
    <property type="match status" value="1"/>
</dbReference>
<keyword evidence="3 8" id="KW-0223">Dioxygenase</keyword>